<organism evidence="2">
    <name type="scientific">Oppiella nova</name>
    <dbReference type="NCBI Taxonomy" id="334625"/>
    <lineage>
        <taxon>Eukaryota</taxon>
        <taxon>Metazoa</taxon>
        <taxon>Ecdysozoa</taxon>
        <taxon>Arthropoda</taxon>
        <taxon>Chelicerata</taxon>
        <taxon>Arachnida</taxon>
        <taxon>Acari</taxon>
        <taxon>Acariformes</taxon>
        <taxon>Sarcoptiformes</taxon>
        <taxon>Oribatida</taxon>
        <taxon>Brachypylina</taxon>
        <taxon>Oppioidea</taxon>
        <taxon>Oppiidae</taxon>
        <taxon>Oppiella</taxon>
    </lineage>
</organism>
<keyword evidence="1" id="KW-1015">Disulfide bond</keyword>
<dbReference type="EMBL" id="CAJPVJ010054657">
    <property type="protein sequence ID" value="CAG2183521.1"/>
    <property type="molecule type" value="Genomic_DNA"/>
</dbReference>
<feature type="non-terminal residue" evidence="2">
    <location>
        <position position="1"/>
    </location>
</feature>
<sequence length="91" mass="10908">MWAMCSGPDPLTSHSVSMNAKQNPRYYWRTGVNVLKRNSIRLAEVWLDDYKKYYYQRIGDDLGDYGDVSSRKELRKRLSCKPFDWYIKNVY</sequence>
<reference evidence="2" key="1">
    <citation type="submission" date="2020-11" db="EMBL/GenBank/DDBJ databases">
        <authorList>
            <person name="Tran Van P."/>
        </authorList>
    </citation>
    <scope>NUCLEOTIDE SEQUENCE</scope>
</reference>
<accession>A0A7R9MTU5</accession>
<evidence type="ECO:0000313" key="3">
    <source>
        <dbReference type="Proteomes" id="UP000728032"/>
    </source>
</evidence>
<dbReference type="Gene3D" id="1.10.8.460">
    <property type="entry name" value="ppGaNTase-T1 linker domain-like"/>
    <property type="match status" value="1"/>
</dbReference>
<dbReference type="AlphaFoldDB" id="A0A7R9MTU5"/>
<dbReference type="EMBL" id="OC969482">
    <property type="protein sequence ID" value="CAD7666549.1"/>
    <property type="molecule type" value="Genomic_DNA"/>
</dbReference>
<dbReference type="GO" id="GO:0006493">
    <property type="term" value="P:protein O-linked glycosylation"/>
    <property type="evidence" value="ECO:0007669"/>
    <property type="project" value="TreeGrafter"/>
</dbReference>
<dbReference type="GO" id="GO:0004653">
    <property type="term" value="F:polypeptide N-acetylgalactosaminyltransferase activity"/>
    <property type="evidence" value="ECO:0007669"/>
    <property type="project" value="TreeGrafter"/>
</dbReference>
<keyword evidence="3" id="KW-1185">Reference proteome</keyword>
<dbReference type="PANTHER" id="PTHR11675">
    <property type="entry name" value="N-ACETYLGALACTOSAMINYLTRANSFERASE"/>
    <property type="match status" value="1"/>
</dbReference>
<gene>
    <name evidence="2" type="ORF">ONB1V03_LOCUS22941</name>
</gene>
<dbReference type="PANTHER" id="PTHR11675:SF131">
    <property type="entry name" value="POLYPEPTIDE N-ACETYLGALACTOSAMINYLTRANSFERASE 9-RELATED"/>
    <property type="match status" value="1"/>
</dbReference>
<dbReference type="OrthoDB" id="6119243at2759"/>
<protein>
    <submittedName>
        <fullName evidence="2">Uncharacterized protein</fullName>
    </submittedName>
</protein>
<dbReference type="Proteomes" id="UP000728032">
    <property type="component" value="Unassembled WGS sequence"/>
</dbReference>
<evidence type="ECO:0000313" key="2">
    <source>
        <dbReference type="EMBL" id="CAD7666549.1"/>
    </source>
</evidence>
<name>A0A7R9MTU5_9ACAR</name>
<proteinExistence type="predicted"/>
<dbReference type="GO" id="GO:0005794">
    <property type="term" value="C:Golgi apparatus"/>
    <property type="evidence" value="ECO:0007669"/>
    <property type="project" value="TreeGrafter"/>
</dbReference>
<evidence type="ECO:0000256" key="1">
    <source>
        <dbReference type="ARBA" id="ARBA00023157"/>
    </source>
</evidence>